<dbReference type="Gene3D" id="2.130.10.10">
    <property type="entry name" value="YVTN repeat-like/Quinoprotein amine dehydrogenase"/>
    <property type="match status" value="1"/>
</dbReference>
<dbReference type="KEGG" id="halz:E5139_05375"/>
<organism evidence="2 3">
    <name type="scientific">Halomicrobium mukohataei</name>
    <dbReference type="NCBI Taxonomy" id="57705"/>
    <lineage>
        <taxon>Archaea</taxon>
        <taxon>Methanobacteriati</taxon>
        <taxon>Methanobacteriota</taxon>
        <taxon>Stenosarchaea group</taxon>
        <taxon>Halobacteria</taxon>
        <taxon>Halobacteriales</taxon>
        <taxon>Haloarculaceae</taxon>
        <taxon>Halomicrobium</taxon>
    </lineage>
</organism>
<dbReference type="PANTHER" id="PTHR43739:SF5">
    <property type="entry name" value="EXO-ALPHA-SIALIDASE"/>
    <property type="match status" value="1"/>
</dbReference>
<evidence type="ECO:0008006" key="4">
    <source>
        <dbReference type="Google" id="ProtNLM"/>
    </source>
</evidence>
<dbReference type="OMA" id="HWGPSVF"/>
<accession>A0A4D6KAL5</accession>
<protein>
    <recommendedName>
        <fullName evidence="4">Glycosyl hydrolase</fullName>
    </recommendedName>
</protein>
<dbReference type="AlphaFoldDB" id="A0A4D6KAL5"/>
<dbReference type="RefSeq" id="WP_012807949.1">
    <property type="nucleotide sequence ID" value="NZ_CP039375.1"/>
</dbReference>
<dbReference type="SUPFAM" id="SSF110296">
    <property type="entry name" value="Oligoxyloglucan reducing end-specific cellobiohydrolase"/>
    <property type="match status" value="1"/>
</dbReference>
<evidence type="ECO:0000313" key="3">
    <source>
        <dbReference type="Proteomes" id="UP000297053"/>
    </source>
</evidence>
<dbReference type="EMBL" id="CP039375">
    <property type="protein sequence ID" value="QCD65097.1"/>
    <property type="molecule type" value="Genomic_DNA"/>
</dbReference>
<proteinExistence type="predicted"/>
<gene>
    <name evidence="2" type="ORF">E5139_05375</name>
</gene>
<dbReference type="PANTHER" id="PTHR43739">
    <property type="entry name" value="XYLOGLUCANASE (EUROFUNG)"/>
    <property type="match status" value="1"/>
</dbReference>
<dbReference type="InterPro" id="IPR015943">
    <property type="entry name" value="WD40/YVTN_repeat-like_dom_sf"/>
</dbReference>
<dbReference type="GeneID" id="42178345"/>
<sequence>MPTCYAALDDRLLVIEDDDWMARERPVAHSLECVAAAPERPERVFVGTVDAGLQCSTDGGDSWTTGLDTGDRVTAVTVSPHDPGVIWAGTEPSRVYRSIDGGDSWSERPGLQSLPSASRWSFPPRPDTHHVRWIAVDPADPDRLYVAIEAGALVRTDDAGESWEDHPDGARRDNHTLGTHPDAPERVYTAAGDGYAESRDRGDTWSFPQSGLDHRYVWGLAVGADPDDVVVSAATGARDAHSTEGESSVYRRTDDGWERAMSGLPDPDGLARAVLAAHDGQFYALTNHGLFASDDGRAWSALGLAWPDEYRQLPRGLAVV</sequence>
<evidence type="ECO:0000313" key="2">
    <source>
        <dbReference type="EMBL" id="QCD65097.1"/>
    </source>
</evidence>
<dbReference type="CDD" id="cd15482">
    <property type="entry name" value="Sialidase_non-viral"/>
    <property type="match status" value="1"/>
</dbReference>
<dbReference type="Proteomes" id="UP000297053">
    <property type="component" value="Chromosome"/>
</dbReference>
<name>A0A4D6KAL5_9EURY</name>
<feature type="compositionally biased region" description="Basic and acidic residues" evidence="1">
    <location>
        <begin position="158"/>
        <end position="175"/>
    </location>
</feature>
<evidence type="ECO:0000256" key="1">
    <source>
        <dbReference type="SAM" id="MobiDB-lite"/>
    </source>
</evidence>
<reference evidence="2 3" key="2">
    <citation type="submission" date="2019-04" db="EMBL/GenBank/DDBJ databases">
        <authorList>
            <person name="Yang S."/>
            <person name="Wei W."/>
        </authorList>
    </citation>
    <scope>NUCLEOTIDE SEQUENCE [LARGE SCALE GENOMIC DNA]</scope>
    <source>
        <strain evidence="3">ZP60</strain>
    </source>
</reference>
<feature type="region of interest" description="Disordered" evidence="1">
    <location>
        <begin position="158"/>
        <end position="185"/>
    </location>
</feature>
<reference evidence="2 3" key="1">
    <citation type="submission" date="2019-04" db="EMBL/GenBank/DDBJ databases">
        <title>Complete genome sequence of Arthrobacter sp. ZXY-2 associated with effective atrazine degradation and salt adaptation.</title>
        <authorList>
            <person name="Zhao X."/>
        </authorList>
    </citation>
    <scope>NUCLEOTIDE SEQUENCE [LARGE SCALE GENOMIC DNA]</scope>
    <source>
        <strain evidence="3">ZP60</strain>
    </source>
</reference>
<dbReference type="GO" id="GO:0010411">
    <property type="term" value="P:xyloglucan metabolic process"/>
    <property type="evidence" value="ECO:0007669"/>
    <property type="project" value="TreeGrafter"/>
</dbReference>
<dbReference type="InterPro" id="IPR052025">
    <property type="entry name" value="Xyloglucanase_GH74"/>
</dbReference>